<dbReference type="InterPro" id="IPR047198">
    <property type="entry name" value="DDP-like_NUDIX"/>
</dbReference>
<evidence type="ECO:0000313" key="6">
    <source>
        <dbReference type="Proteomes" id="UP000721844"/>
    </source>
</evidence>
<dbReference type="PANTHER" id="PTHR12629:SF0">
    <property type="entry name" value="DIPHOSPHOINOSITOL-POLYPHOSPHATE DIPHOSPHATASE"/>
    <property type="match status" value="1"/>
</dbReference>
<dbReference type="GO" id="GO:0046872">
    <property type="term" value="F:metal ion binding"/>
    <property type="evidence" value="ECO:0007669"/>
    <property type="project" value="UniProtKB-KW"/>
</dbReference>
<evidence type="ECO:0000313" key="5">
    <source>
        <dbReference type="EMBL" id="MCB8883297.1"/>
    </source>
</evidence>
<evidence type="ECO:0000256" key="2">
    <source>
        <dbReference type="ARBA" id="ARBA00022723"/>
    </source>
</evidence>
<evidence type="ECO:0000256" key="4">
    <source>
        <dbReference type="ARBA" id="ARBA00022842"/>
    </source>
</evidence>
<gene>
    <name evidence="5" type="ORF">ACELLULO517_23815</name>
</gene>
<dbReference type="AlphaFoldDB" id="A0A963Z5P1"/>
<evidence type="ECO:0000256" key="1">
    <source>
        <dbReference type="ARBA" id="ARBA00001946"/>
    </source>
</evidence>
<proteinExistence type="predicted"/>
<dbReference type="GO" id="GO:0005737">
    <property type="term" value="C:cytoplasm"/>
    <property type="evidence" value="ECO:0007669"/>
    <property type="project" value="TreeGrafter"/>
</dbReference>
<keyword evidence="4" id="KW-0460">Magnesium</keyword>
<evidence type="ECO:0000256" key="3">
    <source>
        <dbReference type="ARBA" id="ARBA00022801"/>
    </source>
</evidence>
<comment type="caution">
    <text evidence="5">The sequence shown here is derived from an EMBL/GenBank/DDBJ whole genome shotgun (WGS) entry which is preliminary data.</text>
</comment>
<dbReference type="CDD" id="cd04666">
    <property type="entry name" value="NUDIX_DIPP2_like_Nudt4"/>
    <property type="match status" value="1"/>
</dbReference>
<comment type="cofactor">
    <cofactor evidence="1">
        <name>Mg(2+)</name>
        <dbReference type="ChEBI" id="CHEBI:18420"/>
    </cofactor>
</comment>
<reference evidence="5 6" key="1">
    <citation type="journal article" date="2021" name="Microorganisms">
        <title>Acidisoma silvae sp. nov. and Acidisomacellulosilytica sp. nov., Two Acidophilic Bacteria Isolated from Decaying Wood, Hydrolyzing Cellulose and Producing Poly-3-hydroxybutyrate.</title>
        <authorList>
            <person name="Mieszkin S."/>
            <person name="Pouder E."/>
            <person name="Uroz S."/>
            <person name="Simon-Colin C."/>
            <person name="Alain K."/>
        </authorList>
    </citation>
    <scope>NUCLEOTIDE SEQUENCE [LARGE SCALE GENOMIC DNA]</scope>
    <source>
        <strain evidence="5 6">HW T5.17</strain>
    </source>
</reference>
<organism evidence="5 6">
    <name type="scientific">Acidisoma cellulosilyticum</name>
    <dbReference type="NCBI Taxonomy" id="2802395"/>
    <lineage>
        <taxon>Bacteria</taxon>
        <taxon>Pseudomonadati</taxon>
        <taxon>Pseudomonadota</taxon>
        <taxon>Alphaproteobacteria</taxon>
        <taxon>Acetobacterales</taxon>
        <taxon>Acidocellaceae</taxon>
        <taxon>Acidisoma</taxon>
    </lineage>
</organism>
<sequence length="162" mass="18007">MATSDLPEDMLCAALPYRLGRHGLEILLISSRETRGWGIPMEWATAERHPDRTAEIEAFRAAGVKGAISRKPIGDYPSSRRLAEGEERPCLVEVYPLLVSNEAATWPEKNQRRRIWFPGNEAAEKVAESGLALIIREWQETRVSSGRGTAKMARGRGGSRHG</sequence>
<accession>A0A963Z5P1</accession>
<dbReference type="Proteomes" id="UP000721844">
    <property type="component" value="Unassembled WGS sequence"/>
</dbReference>
<name>A0A963Z5P1_9PROT</name>
<keyword evidence="3 5" id="KW-0378">Hydrolase</keyword>
<dbReference type="RefSeq" id="WP_227309951.1">
    <property type="nucleotide sequence ID" value="NZ_JAESVA010000012.1"/>
</dbReference>
<protein>
    <submittedName>
        <fullName evidence="5">NUDIX hydrolase</fullName>
    </submittedName>
</protein>
<dbReference type="EMBL" id="JAESVA010000012">
    <property type="protein sequence ID" value="MCB8883297.1"/>
    <property type="molecule type" value="Genomic_DNA"/>
</dbReference>
<dbReference type="Gene3D" id="3.90.79.10">
    <property type="entry name" value="Nucleoside Triphosphate Pyrophosphohydrolase"/>
    <property type="match status" value="1"/>
</dbReference>
<keyword evidence="2" id="KW-0479">Metal-binding</keyword>
<dbReference type="PANTHER" id="PTHR12629">
    <property type="entry name" value="DIPHOSPHOINOSITOL POLYPHOSPHATE PHOSPHOHYDROLASE"/>
    <property type="match status" value="1"/>
</dbReference>
<keyword evidence="6" id="KW-1185">Reference proteome</keyword>
<dbReference type="GO" id="GO:0016462">
    <property type="term" value="F:pyrophosphatase activity"/>
    <property type="evidence" value="ECO:0007669"/>
    <property type="project" value="InterPro"/>
</dbReference>